<evidence type="ECO:0000313" key="7">
    <source>
        <dbReference type="Proteomes" id="UP001212997"/>
    </source>
</evidence>
<accession>A0AAD5UXZ8</accession>
<dbReference type="InterPro" id="IPR020556">
    <property type="entry name" value="Amidase_CS"/>
</dbReference>
<dbReference type="EMBL" id="JANAWD010000610">
    <property type="protein sequence ID" value="KAJ3477283.1"/>
    <property type="molecule type" value="Genomic_DNA"/>
</dbReference>
<dbReference type="PANTHER" id="PTHR46072:SF2">
    <property type="entry name" value="AMIDASE (EUROFUNG)"/>
    <property type="match status" value="1"/>
</dbReference>
<evidence type="ECO:0000256" key="1">
    <source>
        <dbReference type="ARBA" id="ARBA00001311"/>
    </source>
</evidence>
<protein>
    <recommendedName>
        <fullName evidence="3">amidase</fullName>
        <ecNumber evidence="3">3.5.1.4</ecNumber>
    </recommendedName>
</protein>
<evidence type="ECO:0000313" key="6">
    <source>
        <dbReference type="EMBL" id="KAJ3477283.1"/>
    </source>
</evidence>
<comment type="similarity">
    <text evidence="2">Belongs to the amidase family.</text>
</comment>
<dbReference type="AlphaFoldDB" id="A0AAD5UXZ8"/>
<keyword evidence="7" id="KW-1185">Reference proteome</keyword>
<organism evidence="6 7">
    <name type="scientific">Meripilus lineatus</name>
    <dbReference type="NCBI Taxonomy" id="2056292"/>
    <lineage>
        <taxon>Eukaryota</taxon>
        <taxon>Fungi</taxon>
        <taxon>Dikarya</taxon>
        <taxon>Basidiomycota</taxon>
        <taxon>Agaricomycotina</taxon>
        <taxon>Agaricomycetes</taxon>
        <taxon>Polyporales</taxon>
        <taxon>Meripilaceae</taxon>
        <taxon>Meripilus</taxon>
    </lineage>
</organism>
<dbReference type="SUPFAM" id="SSF75304">
    <property type="entry name" value="Amidase signature (AS) enzymes"/>
    <property type="match status" value="1"/>
</dbReference>
<evidence type="ECO:0000256" key="2">
    <source>
        <dbReference type="ARBA" id="ARBA00009199"/>
    </source>
</evidence>
<dbReference type="Gene3D" id="3.90.1300.10">
    <property type="entry name" value="Amidase signature (AS) domain"/>
    <property type="match status" value="1"/>
</dbReference>
<comment type="caution">
    <text evidence="6">The sequence shown here is derived from an EMBL/GenBank/DDBJ whole genome shotgun (WGS) entry which is preliminary data.</text>
</comment>
<dbReference type="PANTHER" id="PTHR46072">
    <property type="entry name" value="AMIDASE-RELATED-RELATED"/>
    <property type="match status" value="1"/>
</dbReference>
<comment type="catalytic activity">
    <reaction evidence="1">
        <text>a monocarboxylic acid amide + H2O = a monocarboxylate + NH4(+)</text>
        <dbReference type="Rhea" id="RHEA:12020"/>
        <dbReference type="ChEBI" id="CHEBI:15377"/>
        <dbReference type="ChEBI" id="CHEBI:28938"/>
        <dbReference type="ChEBI" id="CHEBI:35757"/>
        <dbReference type="ChEBI" id="CHEBI:83628"/>
        <dbReference type="EC" id="3.5.1.4"/>
    </reaction>
</comment>
<name>A0AAD5UXZ8_9APHY</name>
<feature type="domain" description="Amidase" evidence="5">
    <location>
        <begin position="2"/>
        <end position="182"/>
    </location>
</feature>
<dbReference type="InterPro" id="IPR023631">
    <property type="entry name" value="Amidase_dom"/>
</dbReference>
<gene>
    <name evidence="6" type="ORF">NLI96_g10573</name>
</gene>
<dbReference type="InterPro" id="IPR036928">
    <property type="entry name" value="AS_sf"/>
</dbReference>
<dbReference type="PROSITE" id="PS00571">
    <property type="entry name" value="AMIDASES"/>
    <property type="match status" value="1"/>
</dbReference>
<evidence type="ECO:0000256" key="3">
    <source>
        <dbReference type="ARBA" id="ARBA00012922"/>
    </source>
</evidence>
<dbReference type="Proteomes" id="UP001212997">
    <property type="component" value="Unassembled WGS sequence"/>
</dbReference>
<keyword evidence="4" id="KW-0378">Hydrolase</keyword>
<proteinExistence type="inferred from homology"/>
<dbReference type="GO" id="GO:0004040">
    <property type="term" value="F:amidase activity"/>
    <property type="evidence" value="ECO:0007669"/>
    <property type="project" value="UniProtKB-EC"/>
</dbReference>
<sequence length="276" mass="29921">MTPGGSSGGEGALLALRGSPLGVGTDIGGSVRIPSAFCNLYALRPSYERLPYALTSNTQEGQESISSVIGPMANSISSLKRFTKSVIGAKPWNYDPLCVRKVWAEREEGLEEHGGGVGMCFAVMGCNGVVRVHPPVERALRMVRMALEACGHKVIEWENHRHMEIYKNTELIFAADAGYDYTSECAKSGEPLLASMKPDTNSHPTTLETPLFKTVVGDPVQISAYEVSNRALHTLPHPTPRVLLFYLGSFVDDNANKSPYLSHTVPTNLRTTTGTL</sequence>
<evidence type="ECO:0000256" key="4">
    <source>
        <dbReference type="ARBA" id="ARBA00022801"/>
    </source>
</evidence>
<evidence type="ECO:0000259" key="5">
    <source>
        <dbReference type="Pfam" id="PF01425"/>
    </source>
</evidence>
<reference evidence="6" key="1">
    <citation type="submission" date="2022-07" db="EMBL/GenBank/DDBJ databases">
        <title>Genome Sequence of Physisporinus lineatus.</title>
        <authorList>
            <person name="Buettner E."/>
        </authorList>
    </citation>
    <scope>NUCLEOTIDE SEQUENCE</scope>
    <source>
        <strain evidence="6">VT162</strain>
    </source>
</reference>
<dbReference type="Pfam" id="PF01425">
    <property type="entry name" value="Amidase"/>
    <property type="match status" value="1"/>
</dbReference>
<dbReference type="EC" id="3.5.1.4" evidence="3"/>